<dbReference type="HAMAP" id="MF_01007">
    <property type="entry name" value="16SrRNA_methyltr_H"/>
    <property type="match status" value="1"/>
</dbReference>
<keyword evidence="2 6" id="KW-0698">rRNA processing</keyword>
<comment type="subcellular location">
    <subcellularLocation>
        <location evidence="6">Cytoplasm</location>
    </subcellularLocation>
</comment>
<dbReference type="AlphaFoldDB" id="A0A840V8M9"/>
<dbReference type="Gene3D" id="1.10.150.170">
    <property type="entry name" value="Putative methyltransferase TM0872, insert domain"/>
    <property type="match status" value="1"/>
</dbReference>
<dbReference type="EC" id="2.1.1.199" evidence="6"/>
<dbReference type="NCBIfam" id="TIGR00006">
    <property type="entry name" value="16S rRNA (cytosine(1402)-N(4))-methyltransferase RsmH"/>
    <property type="match status" value="1"/>
</dbReference>
<evidence type="ECO:0000256" key="1">
    <source>
        <dbReference type="ARBA" id="ARBA00010396"/>
    </source>
</evidence>
<dbReference type="Gene3D" id="3.40.50.150">
    <property type="entry name" value="Vaccinia Virus protein VP39"/>
    <property type="match status" value="1"/>
</dbReference>
<keyword evidence="8" id="KW-1185">Reference proteome</keyword>
<dbReference type="InterPro" id="IPR023397">
    <property type="entry name" value="SAM-dep_MeTrfase_MraW_recog"/>
</dbReference>
<evidence type="ECO:0000256" key="3">
    <source>
        <dbReference type="ARBA" id="ARBA00022603"/>
    </source>
</evidence>
<dbReference type="GO" id="GO:0070475">
    <property type="term" value="P:rRNA base methylation"/>
    <property type="evidence" value="ECO:0007669"/>
    <property type="project" value="UniProtKB-UniRule"/>
</dbReference>
<feature type="binding site" evidence="6">
    <location>
        <position position="159"/>
    </location>
    <ligand>
        <name>S-adenosyl-L-methionine</name>
        <dbReference type="ChEBI" id="CHEBI:59789"/>
    </ligand>
</feature>
<dbReference type="SUPFAM" id="SSF53335">
    <property type="entry name" value="S-adenosyl-L-methionine-dependent methyltransferases"/>
    <property type="match status" value="1"/>
</dbReference>
<sequence length="394" mass="44085">MVRASAFGTRGEAESTSTVVRSGLHGWFAGRRPVIFQAERKESFGTVLLSPISPRVRAGFHGWFAARAADAHFDEVPAARGDDEGYHISVLPEETLRWMEAGPGKYLIDGTLGGGGHSEAFLKTGARVLGVDRDPEAIAYASRRLAPFGDRFRVWQGNFADLCEDPEIRDGERADGLLLDLGVSSHQLDAAERGFSFMREGPLDMRMGPATERTAADIVNEWPESELVRLLREFGEEPKARRIAAALVRQRIEKPFSTTGELADCIEKAVGRSGRTHPATRTFQAIRMEVNDELGSLRRALEASIHLLKPGGRLLVITFHSLEDRMVKQFMRDRSKEWIDQPHWPEPRRNPDRVFRLPQTKAIAPTPEEIRLNPRARSSKLRVAELLDPTELKP</sequence>
<evidence type="ECO:0000256" key="6">
    <source>
        <dbReference type="HAMAP-Rule" id="MF_01007"/>
    </source>
</evidence>
<comment type="caution">
    <text evidence="7">The sequence shown here is derived from an EMBL/GenBank/DDBJ whole genome shotgun (WGS) entry which is preliminary data.</text>
</comment>
<comment type="catalytic activity">
    <reaction evidence="6">
        <text>cytidine(1402) in 16S rRNA + S-adenosyl-L-methionine = N(4)-methylcytidine(1402) in 16S rRNA + S-adenosyl-L-homocysteine + H(+)</text>
        <dbReference type="Rhea" id="RHEA:42928"/>
        <dbReference type="Rhea" id="RHEA-COMP:10286"/>
        <dbReference type="Rhea" id="RHEA-COMP:10287"/>
        <dbReference type="ChEBI" id="CHEBI:15378"/>
        <dbReference type="ChEBI" id="CHEBI:57856"/>
        <dbReference type="ChEBI" id="CHEBI:59789"/>
        <dbReference type="ChEBI" id="CHEBI:74506"/>
        <dbReference type="ChEBI" id="CHEBI:82748"/>
        <dbReference type="EC" id="2.1.1.199"/>
    </reaction>
</comment>
<evidence type="ECO:0000256" key="2">
    <source>
        <dbReference type="ARBA" id="ARBA00022552"/>
    </source>
</evidence>
<dbReference type="CDD" id="cd02440">
    <property type="entry name" value="AdoMet_MTases"/>
    <property type="match status" value="1"/>
</dbReference>
<feature type="binding site" evidence="6">
    <location>
        <position position="180"/>
    </location>
    <ligand>
        <name>S-adenosyl-L-methionine</name>
        <dbReference type="ChEBI" id="CHEBI:59789"/>
    </ligand>
</feature>
<dbReference type="EMBL" id="JACHFD010000009">
    <property type="protein sequence ID" value="MBB5351944.1"/>
    <property type="molecule type" value="Genomic_DNA"/>
</dbReference>
<organism evidence="7 8">
    <name type="scientific">Haloferula luteola</name>
    <dbReference type="NCBI Taxonomy" id="595692"/>
    <lineage>
        <taxon>Bacteria</taxon>
        <taxon>Pseudomonadati</taxon>
        <taxon>Verrucomicrobiota</taxon>
        <taxon>Verrucomicrobiia</taxon>
        <taxon>Verrucomicrobiales</taxon>
        <taxon>Verrucomicrobiaceae</taxon>
        <taxon>Haloferula</taxon>
    </lineage>
</organism>
<evidence type="ECO:0000313" key="7">
    <source>
        <dbReference type="EMBL" id="MBB5351944.1"/>
    </source>
</evidence>
<evidence type="ECO:0000256" key="5">
    <source>
        <dbReference type="ARBA" id="ARBA00022691"/>
    </source>
</evidence>
<name>A0A840V8M9_9BACT</name>
<keyword evidence="4 6" id="KW-0808">Transferase</keyword>
<evidence type="ECO:0000313" key="8">
    <source>
        <dbReference type="Proteomes" id="UP000557717"/>
    </source>
</evidence>
<dbReference type="GO" id="GO:0071424">
    <property type="term" value="F:rRNA (cytosine-N4-)-methyltransferase activity"/>
    <property type="evidence" value="ECO:0007669"/>
    <property type="project" value="UniProtKB-UniRule"/>
</dbReference>
<comment type="similarity">
    <text evidence="1 6">Belongs to the methyltransferase superfamily. RsmH family.</text>
</comment>
<feature type="binding site" evidence="6">
    <location>
        <position position="187"/>
    </location>
    <ligand>
        <name>S-adenosyl-L-methionine</name>
        <dbReference type="ChEBI" id="CHEBI:59789"/>
    </ligand>
</feature>
<gene>
    <name evidence="6" type="primary">rsmH</name>
    <name evidence="7" type="ORF">HNR46_002183</name>
</gene>
<keyword evidence="6" id="KW-0963">Cytoplasm</keyword>
<dbReference type="PANTHER" id="PTHR11265:SF0">
    <property type="entry name" value="12S RRNA N4-METHYLCYTIDINE METHYLTRANSFERASE"/>
    <property type="match status" value="1"/>
</dbReference>
<protein>
    <recommendedName>
        <fullName evidence="6">Ribosomal RNA small subunit methyltransferase H</fullName>
        <ecNumber evidence="6">2.1.1.199</ecNumber>
    </recommendedName>
    <alternativeName>
        <fullName evidence="6">16S rRNA m(4)C1402 methyltransferase</fullName>
    </alternativeName>
    <alternativeName>
        <fullName evidence="6">rRNA (cytosine-N(4)-)-methyltransferase RsmH</fullName>
    </alternativeName>
</protein>
<keyword evidence="3 6" id="KW-0489">Methyltransferase</keyword>
<dbReference type="PANTHER" id="PTHR11265">
    <property type="entry name" value="S-ADENOSYL-METHYLTRANSFERASE MRAW"/>
    <property type="match status" value="1"/>
</dbReference>
<keyword evidence="5 6" id="KW-0949">S-adenosyl-L-methionine</keyword>
<proteinExistence type="inferred from homology"/>
<dbReference type="InterPro" id="IPR029063">
    <property type="entry name" value="SAM-dependent_MTases_sf"/>
</dbReference>
<dbReference type="SUPFAM" id="SSF81799">
    <property type="entry name" value="Putative methyltransferase TM0872, insert domain"/>
    <property type="match status" value="1"/>
</dbReference>
<dbReference type="InterPro" id="IPR002903">
    <property type="entry name" value="RsmH"/>
</dbReference>
<dbReference type="Proteomes" id="UP000557717">
    <property type="component" value="Unassembled WGS sequence"/>
</dbReference>
<comment type="function">
    <text evidence="6">Specifically methylates the N4 position of cytidine in position 1402 (C1402) of 16S rRNA.</text>
</comment>
<dbReference type="GO" id="GO:0005737">
    <property type="term" value="C:cytoplasm"/>
    <property type="evidence" value="ECO:0007669"/>
    <property type="project" value="UniProtKB-SubCell"/>
</dbReference>
<accession>A0A840V8M9</accession>
<feature type="binding site" evidence="6">
    <location>
        <position position="132"/>
    </location>
    <ligand>
        <name>S-adenosyl-L-methionine</name>
        <dbReference type="ChEBI" id="CHEBI:59789"/>
    </ligand>
</feature>
<evidence type="ECO:0000256" key="4">
    <source>
        <dbReference type="ARBA" id="ARBA00022679"/>
    </source>
</evidence>
<dbReference type="Pfam" id="PF01795">
    <property type="entry name" value="Methyltransf_5"/>
    <property type="match status" value="1"/>
</dbReference>
<feature type="binding site" evidence="6">
    <location>
        <begin position="115"/>
        <end position="117"/>
    </location>
    <ligand>
        <name>S-adenosyl-L-methionine</name>
        <dbReference type="ChEBI" id="CHEBI:59789"/>
    </ligand>
</feature>
<reference evidence="7 8" key="1">
    <citation type="submission" date="2020-08" db="EMBL/GenBank/DDBJ databases">
        <title>Genomic Encyclopedia of Type Strains, Phase IV (KMG-IV): sequencing the most valuable type-strain genomes for metagenomic binning, comparative biology and taxonomic classification.</title>
        <authorList>
            <person name="Goeker M."/>
        </authorList>
    </citation>
    <scope>NUCLEOTIDE SEQUENCE [LARGE SCALE GENOMIC DNA]</scope>
    <source>
        <strain evidence="7 8">YC6886</strain>
    </source>
</reference>